<dbReference type="InterPro" id="IPR011933">
    <property type="entry name" value="Double_TM_dom"/>
</dbReference>
<dbReference type="KEGG" id="chk:D4L85_17760"/>
<dbReference type="NCBIfam" id="TIGR02226">
    <property type="entry name" value="two_anch"/>
    <property type="match status" value="1"/>
</dbReference>
<keyword evidence="1" id="KW-0812">Transmembrane</keyword>
<evidence type="ECO:0000313" key="3">
    <source>
        <dbReference type="EMBL" id="AYB32305.1"/>
    </source>
</evidence>
<proteinExistence type="predicted"/>
<gene>
    <name evidence="3" type="ORF">D4L85_17760</name>
</gene>
<evidence type="ECO:0000259" key="2">
    <source>
        <dbReference type="Pfam" id="PF07584"/>
    </source>
</evidence>
<feature type="domain" description="Aerotolerance regulator N-terminal" evidence="2">
    <location>
        <begin position="1"/>
        <end position="74"/>
    </location>
</feature>
<dbReference type="Proteomes" id="UP000266183">
    <property type="component" value="Chromosome"/>
</dbReference>
<accession>A0A385SQR1</accession>
<feature type="transmembrane region" description="Helical" evidence="1">
    <location>
        <begin position="6"/>
        <end position="24"/>
    </location>
</feature>
<dbReference type="PANTHER" id="PTHR37464:SF1">
    <property type="entry name" value="BLL2463 PROTEIN"/>
    <property type="match status" value="1"/>
</dbReference>
<dbReference type="AlphaFoldDB" id="A0A385SQR1"/>
<keyword evidence="1" id="KW-1133">Transmembrane helix</keyword>
<keyword evidence="1" id="KW-0472">Membrane</keyword>
<reference evidence="4" key="1">
    <citation type="submission" date="2018-09" db="EMBL/GenBank/DDBJ databases">
        <title>Chryseolinea sp. KIS68-18 isolated from soil.</title>
        <authorList>
            <person name="Weon H.-Y."/>
            <person name="Kwon S.-W."/>
            <person name="Lee S.A."/>
        </authorList>
    </citation>
    <scope>NUCLEOTIDE SEQUENCE [LARGE SCALE GENOMIC DNA]</scope>
    <source>
        <strain evidence="4">KIS68-18</strain>
    </source>
</reference>
<sequence length="420" mass="47121">MMFAHPIWLWGLTGLLIPIGIHLLSRKEGKVVRMGSIRYLEDSTTKQFKSLRLNEVLLLALRCLAIALLVFLLSGLQFNASGSHQKKWLVVEAGLENDARFSSLSDSLKKEGYELKQLAKGFPSLDSATTERLNYWSAVDLLKRKSLQQAVVLSYNYLSGFKGKRITLPANIRWVTVTPEPTEFPLQAIRLASDSVSIRKGVSTPRETHFETVKAIASPSGYFHLGNDSVHINAPDTVSLAIVGYDEFGYDQMILTASLEALKESIPTYIQWQKYKLKDIPEASKADWLVWLSPEKLPEGTPFRQIILKPETGEHGPLLSRQPGKAGSETWIITKRLNEEIALQEKLPWQLANVILTKPETDPKFDRRTQPETSQWSTETTTDGLWAGAPAGQHNPSPLLAFAFMAVLLTERLVAFKRNQ</sequence>
<organism evidence="3 4">
    <name type="scientific">Chryseolinea soli</name>
    <dbReference type="NCBI Taxonomy" id="2321403"/>
    <lineage>
        <taxon>Bacteria</taxon>
        <taxon>Pseudomonadati</taxon>
        <taxon>Bacteroidota</taxon>
        <taxon>Cytophagia</taxon>
        <taxon>Cytophagales</taxon>
        <taxon>Fulvivirgaceae</taxon>
        <taxon>Chryseolinea</taxon>
    </lineage>
</organism>
<dbReference type="PANTHER" id="PTHR37464">
    <property type="entry name" value="BLL2463 PROTEIN"/>
    <property type="match status" value="1"/>
</dbReference>
<dbReference type="RefSeq" id="WP_119755560.1">
    <property type="nucleotide sequence ID" value="NZ_CP032382.1"/>
</dbReference>
<evidence type="ECO:0000256" key="1">
    <source>
        <dbReference type="SAM" id="Phobius"/>
    </source>
</evidence>
<keyword evidence="4" id="KW-1185">Reference proteome</keyword>
<dbReference type="EMBL" id="CP032382">
    <property type="protein sequence ID" value="AYB32305.1"/>
    <property type="molecule type" value="Genomic_DNA"/>
</dbReference>
<dbReference type="InterPro" id="IPR024163">
    <property type="entry name" value="Aerotolerance_reg_N"/>
</dbReference>
<feature type="transmembrane region" description="Helical" evidence="1">
    <location>
        <begin position="56"/>
        <end position="76"/>
    </location>
</feature>
<dbReference type="OrthoDB" id="890881at2"/>
<name>A0A385SQR1_9BACT</name>
<protein>
    <recommendedName>
        <fullName evidence="2">Aerotolerance regulator N-terminal domain-containing protein</fullName>
    </recommendedName>
</protein>
<dbReference type="Pfam" id="PF07584">
    <property type="entry name" value="BatA"/>
    <property type="match status" value="1"/>
</dbReference>
<evidence type="ECO:0000313" key="4">
    <source>
        <dbReference type="Proteomes" id="UP000266183"/>
    </source>
</evidence>